<dbReference type="InterPro" id="IPR056906">
    <property type="entry name" value="ORF2/G2P_dom"/>
</dbReference>
<protein>
    <submittedName>
        <fullName evidence="2">Replication initiator protein</fullName>
    </submittedName>
</protein>
<evidence type="ECO:0000313" key="3">
    <source>
        <dbReference type="EMBL" id="XCD07673.1"/>
    </source>
</evidence>
<dbReference type="EMBL" id="PP511383">
    <property type="protein sequence ID" value="XCD03798.1"/>
    <property type="molecule type" value="Genomic_DNA"/>
</dbReference>
<organism evidence="2">
    <name type="scientific">Dulem virus 264</name>
    <dbReference type="NCBI Taxonomy" id="3145741"/>
    <lineage>
        <taxon>Viruses</taxon>
        <taxon>Monodnaviria</taxon>
        <taxon>Sangervirae</taxon>
        <taxon>Phixviricota</taxon>
        <taxon>Malgrandaviricetes</taxon>
        <taxon>Petitvirales</taxon>
        <taxon>Microviridae</taxon>
        <taxon>Microvirus</taxon>
    </lineage>
</organism>
<proteinExistence type="predicted"/>
<feature type="domain" description="Replication-associated protein ORF2/G2P" evidence="1">
    <location>
        <begin position="158"/>
        <end position="246"/>
    </location>
</feature>
<evidence type="ECO:0000313" key="2">
    <source>
        <dbReference type="EMBL" id="XCD03798.1"/>
    </source>
</evidence>
<evidence type="ECO:0000259" key="1">
    <source>
        <dbReference type="Pfam" id="PF23343"/>
    </source>
</evidence>
<dbReference type="Pfam" id="PF23343">
    <property type="entry name" value="REP_ORF2-G2P"/>
    <property type="match status" value="1"/>
</dbReference>
<name>A0AAU8AV46_9VIRU</name>
<reference evidence="2" key="1">
    <citation type="submission" date="2024-03" db="EMBL/GenBank/DDBJ databases">
        <title>Diverse circular DNA viruses in blood, oral, and fecal samples of captive lemurs.</title>
        <authorList>
            <person name="Paietta E.N."/>
            <person name="Kraberger S."/>
            <person name="Lund M.C."/>
            <person name="Custer J.M."/>
            <person name="Vargas K.M."/>
            <person name="Ehmke E.E."/>
            <person name="Yoder A.D."/>
            <person name="Varsani A."/>
        </authorList>
    </citation>
    <scope>NUCLEOTIDE SEQUENCE</scope>
    <source>
        <strain evidence="2">Duke_21_26</strain>
        <strain evidence="3">Duke_28FS_31</strain>
    </source>
</reference>
<accession>A0AAU8AV46</accession>
<dbReference type="EMBL" id="PP511795">
    <property type="protein sequence ID" value="XCD07673.1"/>
    <property type="molecule type" value="Genomic_DNA"/>
</dbReference>
<sequence length="492" mass="57541">MCTNISKIRNKYTGQTLYVPCGRCSSCLQQKASRRAAKIKNHFWGNKAHCYFITLTYDNKSIPFLSYERLLRMRDNYFYREFDSFSHAPICRLSDNGTEIFQSQTLSKHAFDRRADIIFDAADFDSLSAVKFIQNDDIPWRDINGELGDKRIGVLYKPDFVNFIKRLRINYERIYNESNDFKYFVCGEYGPTTYRPHFHLLLWTSASYDRVVRAVTASWPFSDKRRLQKGIEVARKPADYVSSYLNGSLSLPLFLKVKPIQMSCSHSKDFGVSSRDFQLSTILDKFYSKAPNGLPKRVVTYDFSFSSPVNGKSSVSLLLPQYVRDRYVPNFVGRGRLSYDALSLLFRQSAECVSSVNSPYLDGAAYDPFVFRSIVCFIHNKYVKYWKPLGYSPYDFSFICVDLLCAFRSHVLFGTHFDELLCEEIDLFECYDNIEDYFSSDVGSLYLDEYMIEHPRYAYVTDPNKFLRNILNDDLQQEKFHKFDKSRKIKFF</sequence>